<feature type="transmembrane region" description="Helical" evidence="1">
    <location>
        <begin position="64"/>
        <end position="89"/>
    </location>
</feature>
<feature type="transmembrane region" description="Helical" evidence="1">
    <location>
        <begin position="133"/>
        <end position="158"/>
    </location>
</feature>
<proteinExistence type="predicted"/>
<feature type="transmembrane region" description="Helical" evidence="1">
    <location>
        <begin position="321"/>
        <end position="341"/>
    </location>
</feature>
<organism evidence="2 3">
    <name type="scientific">Massilimicrobiota timonensis</name>
    <dbReference type="NCBI Taxonomy" id="1776392"/>
    <lineage>
        <taxon>Bacteria</taxon>
        <taxon>Bacillati</taxon>
        <taxon>Bacillota</taxon>
        <taxon>Erysipelotrichia</taxon>
        <taxon>Erysipelotrichales</taxon>
        <taxon>Erysipelotrichaceae</taxon>
        <taxon>Massilimicrobiota</taxon>
    </lineage>
</organism>
<feature type="transmembrane region" description="Helical" evidence="1">
    <location>
        <begin position="251"/>
        <end position="269"/>
    </location>
</feature>
<dbReference type="EMBL" id="NFLJ01000018">
    <property type="protein sequence ID" value="OUQ34280.1"/>
    <property type="molecule type" value="Genomic_DNA"/>
</dbReference>
<accession>A0A1Y4SY16</accession>
<dbReference type="RefSeq" id="WP_087358101.1">
    <property type="nucleotide sequence ID" value="NZ_NFLJ01000018.1"/>
</dbReference>
<dbReference type="AlphaFoldDB" id="A0A1Y4SY16"/>
<keyword evidence="1" id="KW-0812">Transmembrane</keyword>
<feature type="transmembrane region" description="Helical" evidence="1">
    <location>
        <begin position="377"/>
        <end position="401"/>
    </location>
</feature>
<gene>
    <name evidence="2" type="ORF">B5E75_07325</name>
</gene>
<evidence type="ECO:0000256" key="1">
    <source>
        <dbReference type="SAM" id="Phobius"/>
    </source>
</evidence>
<dbReference type="Proteomes" id="UP000195305">
    <property type="component" value="Unassembled WGS sequence"/>
</dbReference>
<protein>
    <submittedName>
        <fullName evidence="2">Uncharacterized protein</fullName>
    </submittedName>
</protein>
<keyword evidence="1" id="KW-1133">Transmembrane helix</keyword>
<comment type="caution">
    <text evidence="2">The sequence shown here is derived from an EMBL/GenBank/DDBJ whole genome shotgun (WGS) entry which is preliminary data.</text>
</comment>
<evidence type="ECO:0000313" key="3">
    <source>
        <dbReference type="Proteomes" id="UP000195305"/>
    </source>
</evidence>
<sequence>MVDLKEILDFKDQHLVDELYKRLKETEEYEHLEEVYVDITHKNKTKMQMFQYQYAKIIQRVWDVLNIIGWIFFACLFIICGAFISATFVNSILTTSHVFDGIYQFCFDLGVSLQKTVFPALSNLFNYTEQSTSFLFCVLGLTILLILFYTSLYIWSLFKKNDTKKKKRELSLKDSYHYLNCCEDDTWLYIKSSFEKMIHKRHRKDFFEFYYQAYLLIAKHHEDMKGTIKDLTKHEQMILCLRTCTNTIKNILGSMAMPMYISFALLIFYQQNFNAVSNLKLKTVLEMIPFGNIFYSCLDICYHIMSYFPVSKYFAAIDLELAMVISFCICMIVVWSLYTILKTRLQEIKRQYLRRIQFYLKQHQGIYKPKQKYPSEYLYGVQFTFFLFFVGIMIGISQFFIASLPYPLEDIRIIMEHRQNVLRQIQPYVEKENHILGNWNEYFSDTYATIDSLTDIQVTGTHNRPYLKIYTYYTQEDAKKAFMSEQNQYTHHGKDHEVQYVYSSKGFMILDHTSLMKMKNDQDLIGKRLSQKEIKALMKQMGYVVNE</sequence>
<evidence type="ECO:0000313" key="2">
    <source>
        <dbReference type="EMBL" id="OUQ34280.1"/>
    </source>
</evidence>
<keyword evidence="3" id="KW-1185">Reference proteome</keyword>
<name>A0A1Y4SY16_9FIRM</name>
<reference evidence="2 3" key="1">
    <citation type="journal article" date="2018" name="BMC Genomics">
        <title>Whole genome sequencing and function prediction of 133 gut anaerobes isolated from chicken caecum in pure cultures.</title>
        <authorList>
            <person name="Medvecky M."/>
            <person name="Cejkova D."/>
            <person name="Polansky O."/>
            <person name="Karasova D."/>
            <person name="Kubasova T."/>
            <person name="Cizek A."/>
            <person name="Rychlik I."/>
        </authorList>
    </citation>
    <scope>NUCLEOTIDE SEQUENCE [LARGE SCALE GENOMIC DNA]</scope>
    <source>
        <strain evidence="2 3">An13</strain>
    </source>
</reference>
<keyword evidence="1" id="KW-0472">Membrane</keyword>
<dbReference type="OrthoDB" id="9995668at2"/>